<name>A0AAD9PB07_RIDPI</name>
<comment type="caution">
    <text evidence="4">The sequence shown here is derived from an EMBL/GenBank/DDBJ whole genome shotgun (WGS) entry which is preliminary data.</text>
</comment>
<evidence type="ECO:0000256" key="1">
    <source>
        <dbReference type="ARBA" id="ARBA00022737"/>
    </source>
</evidence>
<reference evidence="4" key="1">
    <citation type="journal article" date="2023" name="Mol. Biol. Evol.">
        <title>Third-Generation Sequencing Reveals the Adaptive Role of the Epigenome in Three Deep-Sea Polychaetes.</title>
        <authorList>
            <person name="Perez M."/>
            <person name="Aroh O."/>
            <person name="Sun Y."/>
            <person name="Lan Y."/>
            <person name="Juniper S.K."/>
            <person name="Young C.R."/>
            <person name="Angers B."/>
            <person name="Qian P.Y."/>
        </authorList>
    </citation>
    <scope>NUCLEOTIDE SEQUENCE</scope>
    <source>
        <strain evidence="4">R07B-5</strain>
    </source>
</reference>
<dbReference type="Proteomes" id="UP001209878">
    <property type="component" value="Unassembled WGS sequence"/>
</dbReference>
<evidence type="ECO:0000313" key="5">
    <source>
        <dbReference type="Proteomes" id="UP001209878"/>
    </source>
</evidence>
<dbReference type="GO" id="GO:0019888">
    <property type="term" value="F:protein phosphatase regulator activity"/>
    <property type="evidence" value="ECO:0007669"/>
    <property type="project" value="TreeGrafter"/>
</dbReference>
<accession>A0AAD9PB07</accession>
<feature type="repeat" description="HEAT" evidence="2">
    <location>
        <begin position="810"/>
        <end position="848"/>
    </location>
</feature>
<dbReference type="PROSITE" id="PS50077">
    <property type="entry name" value="HEAT_REPEAT"/>
    <property type="match status" value="2"/>
</dbReference>
<feature type="compositionally biased region" description="Basic and acidic residues" evidence="3">
    <location>
        <begin position="454"/>
        <end position="468"/>
    </location>
</feature>
<dbReference type="GO" id="GO:0005737">
    <property type="term" value="C:cytoplasm"/>
    <property type="evidence" value="ECO:0007669"/>
    <property type="project" value="TreeGrafter"/>
</dbReference>
<feature type="region of interest" description="Disordered" evidence="3">
    <location>
        <begin position="334"/>
        <end position="468"/>
    </location>
</feature>
<proteinExistence type="predicted"/>
<keyword evidence="1" id="KW-0677">Repeat</keyword>
<dbReference type="InterPro" id="IPR051023">
    <property type="entry name" value="PP2A_Regulatory_Subunit_A"/>
</dbReference>
<dbReference type="PANTHER" id="PTHR10648:SF1">
    <property type="entry name" value="SERINE_THREONINE-PROTEIN PHOSPHATASE 4 REGULATORY SUBUNIT 1"/>
    <property type="match status" value="1"/>
</dbReference>
<dbReference type="AlphaFoldDB" id="A0AAD9PB07"/>
<feature type="compositionally biased region" description="Polar residues" evidence="3">
    <location>
        <begin position="373"/>
        <end position="382"/>
    </location>
</feature>
<dbReference type="InterPro" id="IPR016024">
    <property type="entry name" value="ARM-type_fold"/>
</dbReference>
<evidence type="ECO:0000256" key="3">
    <source>
        <dbReference type="SAM" id="MobiDB-lite"/>
    </source>
</evidence>
<protein>
    <recommendedName>
        <fullName evidence="6">Serine/threonine-protein phosphatase 4 regulatory subunit 1</fullName>
    </recommendedName>
</protein>
<dbReference type="InterPro" id="IPR021133">
    <property type="entry name" value="HEAT_type_2"/>
</dbReference>
<gene>
    <name evidence="4" type="ORF">NP493_53g19010</name>
</gene>
<sequence length="990" mass="109652">MSLDDLESPELNLEDDSQECDQCNPDDDLSAIQKLERYLNSENVYSRQMVARNLLETIRCGEPNAENATKVLEAMAQLAEDQDPMVRTELMEQVPHIAMFCHENASLFHEDKPISSYILPIIIKYLTYTNNQVRKTSQAALLVLLEQGLLEKGDVEQHVCPVIIDLACAESPDDFRTEAVALMSKMAPLVGDDMTCRIFLPRFADMCTDTLFHVRKVCAANFGDLCSVVGQDSTEALLLPKFCFLCEDGVWGVRKACAECFTQVACACSTDVRRKELAQTFLSLICDQSRWVRMAAFQALGGFIATFADSSMTGLYFNEEGLLVVSKAHDCRSSSDEDECDPPVYSDCDSCEDTPDPSPPTSHTAPDTKESSTEPGQLTSDMDVSCEVDDVAGDTNINNAGGDVSVEESRAQNYKGLSEGEKSPDSGETAAAASHGSEAAEVTQDRSNLPSNDGDAKEVHMAPEKEPTEEFNSFLYWRTPLPDVDITVAATDDDTSAVTRSTTVPDELHDETATKTQSEVTVGECSNDTDRELSENAARLEIGTSSSDATVVKDATEPTGVVVHTASLITTEEEPTETVAHFGTTHVLGEHVGELAMKVVDGVVQDFSDTNMTYSLVEDKLCARRDSSSREDDMSDEFHPDQDVIPQVLLDQYLSMTDPARAQTVDSEIAKHCAYSLPAVAYTLGRKYWPCLRELYETLAADMQWKVRRTLAFSIHELGMILGEEITTADLVPIFNGFLRDLDEVRVGVLKHLADFLKLLKPELRREYLTRLTDFLNTDNNRNWRFREDLAEQLGLLVELFSADDVSLYMLPIVFTLAYDKVAQVRLKAFSAMSVVMSHLAADEDKELLQGYIADLIDKFASNKRWTHRQAFQHICYCILDDESLSRDKVTEELLPAMLKMASDPIVNVRITLGKTLAHHVITSDYFMSADNPHLGDLLNAVQALRSDGDRDVCCFMHWAPESDHLGHPGHPGHPGLLDTVSLGCTHCTI</sequence>
<feature type="repeat" description="HEAT" evidence="2">
    <location>
        <begin position="199"/>
        <end position="237"/>
    </location>
</feature>
<evidence type="ECO:0000256" key="2">
    <source>
        <dbReference type="PROSITE-ProRule" id="PRU00103"/>
    </source>
</evidence>
<dbReference type="InterPro" id="IPR011989">
    <property type="entry name" value="ARM-like"/>
</dbReference>
<dbReference type="SUPFAM" id="SSF48371">
    <property type="entry name" value="ARM repeat"/>
    <property type="match status" value="1"/>
</dbReference>
<organism evidence="4 5">
    <name type="scientific">Ridgeia piscesae</name>
    <name type="common">Tubeworm</name>
    <dbReference type="NCBI Taxonomy" id="27915"/>
    <lineage>
        <taxon>Eukaryota</taxon>
        <taxon>Metazoa</taxon>
        <taxon>Spiralia</taxon>
        <taxon>Lophotrochozoa</taxon>
        <taxon>Annelida</taxon>
        <taxon>Polychaeta</taxon>
        <taxon>Sedentaria</taxon>
        <taxon>Canalipalpata</taxon>
        <taxon>Sabellida</taxon>
        <taxon>Siboglinidae</taxon>
        <taxon>Ridgeia</taxon>
    </lineage>
</organism>
<dbReference type="Gene3D" id="1.25.10.10">
    <property type="entry name" value="Leucine-rich Repeat Variant"/>
    <property type="match status" value="2"/>
</dbReference>
<feature type="compositionally biased region" description="Low complexity" evidence="3">
    <location>
        <begin position="426"/>
        <end position="441"/>
    </location>
</feature>
<dbReference type="EMBL" id="JAODUO010000053">
    <property type="protein sequence ID" value="KAK2191465.1"/>
    <property type="molecule type" value="Genomic_DNA"/>
</dbReference>
<dbReference type="PANTHER" id="PTHR10648">
    <property type="entry name" value="SERINE/THREONINE-PROTEIN PHOSPHATASE PP2A 65 KDA REGULATORY SUBUNIT"/>
    <property type="match status" value="1"/>
</dbReference>
<evidence type="ECO:0008006" key="6">
    <source>
        <dbReference type="Google" id="ProtNLM"/>
    </source>
</evidence>
<keyword evidence="5" id="KW-1185">Reference proteome</keyword>
<evidence type="ECO:0000313" key="4">
    <source>
        <dbReference type="EMBL" id="KAK2191465.1"/>
    </source>
</evidence>
<feature type="region of interest" description="Disordered" evidence="3">
    <location>
        <begin position="1"/>
        <end position="21"/>
    </location>
</feature>